<dbReference type="PANTHER" id="PTHR43344:SF13">
    <property type="entry name" value="PHOSPHATASE RV3661-RELATED"/>
    <property type="match status" value="1"/>
</dbReference>
<dbReference type="InterPro" id="IPR036412">
    <property type="entry name" value="HAD-like_sf"/>
</dbReference>
<evidence type="ECO:0000256" key="4">
    <source>
        <dbReference type="ARBA" id="ARBA00022842"/>
    </source>
</evidence>
<keyword evidence="6" id="KW-1185">Reference proteome</keyword>
<evidence type="ECO:0000313" key="5">
    <source>
        <dbReference type="EMBL" id="UOE19020.1"/>
    </source>
</evidence>
<dbReference type="GO" id="GO:0016787">
    <property type="term" value="F:hydrolase activity"/>
    <property type="evidence" value="ECO:0007669"/>
    <property type="project" value="UniProtKB-KW"/>
</dbReference>
<keyword evidence="4" id="KW-0460">Magnesium</keyword>
<protein>
    <submittedName>
        <fullName evidence="5">HAD family hydrolase</fullName>
    </submittedName>
</protein>
<dbReference type="RefSeq" id="WP_068693089.1">
    <property type="nucleotide sequence ID" value="NZ_CP063196.1"/>
</dbReference>
<sequence>MTSTTPAAFFDVDGTLTTATSMFRFLEYRLAAEGNPPRAYREERQRLRAMTAAGVPRLETNRAYFAGYRGSSVSAIAALAEEWFRTELRLGGFFNGHVLSALHEHRGAGHLVVLVSGSFRACLDPIARYVGADVVLCSEPETESGRYTGRVQRPMIGEAKSEAVRDLAARRRIHLPSSTGYGDHESDLPLLRSVGRATVVGTDPVMRELAARNNWRVLPGAPSPAPLPLPSTTEGVRS</sequence>
<dbReference type="InterPro" id="IPR006385">
    <property type="entry name" value="HAD_hydro_SerB1"/>
</dbReference>
<reference evidence="5" key="1">
    <citation type="submission" date="2020-10" db="EMBL/GenBank/DDBJ databases">
        <title>De novo genome project of the cellulose decomposer Thermobifida halotolerans type strain.</title>
        <authorList>
            <person name="Nagy I."/>
            <person name="Horvath B."/>
            <person name="Kukolya J."/>
            <person name="Nagy I."/>
            <person name="Orsini M."/>
        </authorList>
    </citation>
    <scope>NUCLEOTIDE SEQUENCE</scope>
    <source>
        <strain evidence="5">DSM 44931</strain>
    </source>
</reference>
<accession>A0A399FTH2</accession>
<name>A0A399FTH2_9ACTN</name>
<evidence type="ECO:0000313" key="6">
    <source>
        <dbReference type="Proteomes" id="UP000265719"/>
    </source>
</evidence>
<dbReference type="GO" id="GO:0046872">
    <property type="term" value="F:metal ion binding"/>
    <property type="evidence" value="ECO:0007669"/>
    <property type="project" value="UniProtKB-KW"/>
</dbReference>
<evidence type="ECO:0000256" key="1">
    <source>
        <dbReference type="ARBA" id="ARBA00009184"/>
    </source>
</evidence>
<dbReference type="KEGG" id="thao:NI17_020010"/>
<evidence type="ECO:0000256" key="2">
    <source>
        <dbReference type="ARBA" id="ARBA00022723"/>
    </source>
</evidence>
<dbReference type="InterPro" id="IPR023214">
    <property type="entry name" value="HAD_sf"/>
</dbReference>
<organism evidence="5 6">
    <name type="scientific">Thermobifida halotolerans</name>
    <dbReference type="NCBI Taxonomy" id="483545"/>
    <lineage>
        <taxon>Bacteria</taxon>
        <taxon>Bacillati</taxon>
        <taxon>Actinomycetota</taxon>
        <taxon>Actinomycetes</taxon>
        <taxon>Streptosporangiales</taxon>
        <taxon>Nocardiopsidaceae</taxon>
        <taxon>Thermobifida</taxon>
    </lineage>
</organism>
<proteinExistence type="inferred from homology"/>
<dbReference type="SUPFAM" id="SSF56784">
    <property type="entry name" value="HAD-like"/>
    <property type="match status" value="1"/>
</dbReference>
<dbReference type="Gene3D" id="1.20.1440.100">
    <property type="entry name" value="SG protein - dephosphorylation function"/>
    <property type="match status" value="1"/>
</dbReference>
<dbReference type="Gene3D" id="3.40.50.1000">
    <property type="entry name" value="HAD superfamily/HAD-like"/>
    <property type="match status" value="1"/>
</dbReference>
<evidence type="ECO:0000256" key="3">
    <source>
        <dbReference type="ARBA" id="ARBA00022801"/>
    </source>
</evidence>
<comment type="similarity">
    <text evidence="1">Belongs to the HAD-like hydrolase superfamily. SerB family.</text>
</comment>
<dbReference type="NCBIfam" id="TIGR01490">
    <property type="entry name" value="HAD-SF-IB-hyp1"/>
    <property type="match status" value="1"/>
</dbReference>
<dbReference type="EMBL" id="CP063196">
    <property type="protein sequence ID" value="UOE19020.1"/>
    <property type="molecule type" value="Genomic_DNA"/>
</dbReference>
<dbReference type="CDD" id="cd02612">
    <property type="entry name" value="HAD_PGPPase"/>
    <property type="match status" value="1"/>
</dbReference>
<dbReference type="InterPro" id="IPR050582">
    <property type="entry name" value="HAD-like_SerB"/>
</dbReference>
<keyword evidence="2" id="KW-0479">Metal-binding</keyword>
<dbReference type="Proteomes" id="UP000265719">
    <property type="component" value="Chromosome"/>
</dbReference>
<dbReference type="Pfam" id="PF12710">
    <property type="entry name" value="HAD"/>
    <property type="match status" value="1"/>
</dbReference>
<keyword evidence="3 5" id="KW-0378">Hydrolase</keyword>
<dbReference type="AlphaFoldDB" id="A0A399FTH2"/>
<dbReference type="PANTHER" id="PTHR43344">
    <property type="entry name" value="PHOSPHOSERINE PHOSPHATASE"/>
    <property type="match status" value="1"/>
</dbReference>
<dbReference type="OrthoDB" id="25607at2"/>
<gene>
    <name evidence="5" type="ORF">NI17_020010</name>
</gene>
<dbReference type="NCBIfam" id="TIGR01488">
    <property type="entry name" value="HAD-SF-IB"/>
    <property type="match status" value="1"/>
</dbReference>